<reference evidence="2" key="2">
    <citation type="journal article" date="2024" name="Plant">
        <title>Genomic evolution and insights into agronomic trait innovations of Sesamum species.</title>
        <authorList>
            <person name="Miao H."/>
            <person name="Wang L."/>
            <person name="Qu L."/>
            <person name="Liu H."/>
            <person name="Sun Y."/>
            <person name="Le M."/>
            <person name="Wang Q."/>
            <person name="Wei S."/>
            <person name="Zheng Y."/>
            <person name="Lin W."/>
            <person name="Duan Y."/>
            <person name="Cao H."/>
            <person name="Xiong S."/>
            <person name="Wang X."/>
            <person name="Wei L."/>
            <person name="Li C."/>
            <person name="Ma Q."/>
            <person name="Ju M."/>
            <person name="Zhao R."/>
            <person name="Li G."/>
            <person name="Mu C."/>
            <person name="Tian Q."/>
            <person name="Mei H."/>
            <person name="Zhang T."/>
            <person name="Gao T."/>
            <person name="Zhang H."/>
        </authorList>
    </citation>
    <scope>NUCLEOTIDE SEQUENCE</scope>
    <source>
        <strain evidence="2">3651</strain>
    </source>
</reference>
<dbReference type="AlphaFoldDB" id="A0AAE2C9B6"/>
<proteinExistence type="predicted"/>
<protein>
    <recommendedName>
        <fullName evidence="1">Zinc knuckle CX2CX4HX4C domain-containing protein</fullName>
    </recommendedName>
</protein>
<organism evidence="2 3">
    <name type="scientific">Sesamum alatum</name>
    <dbReference type="NCBI Taxonomy" id="300844"/>
    <lineage>
        <taxon>Eukaryota</taxon>
        <taxon>Viridiplantae</taxon>
        <taxon>Streptophyta</taxon>
        <taxon>Embryophyta</taxon>
        <taxon>Tracheophyta</taxon>
        <taxon>Spermatophyta</taxon>
        <taxon>Magnoliopsida</taxon>
        <taxon>eudicotyledons</taxon>
        <taxon>Gunneridae</taxon>
        <taxon>Pentapetalae</taxon>
        <taxon>asterids</taxon>
        <taxon>lamiids</taxon>
        <taxon>Lamiales</taxon>
        <taxon>Pedaliaceae</taxon>
        <taxon>Sesamum</taxon>
    </lineage>
</organism>
<evidence type="ECO:0000259" key="1">
    <source>
        <dbReference type="Pfam" id="PF14392"/>
    </source>
</evidence>
<evidence type="ECO:0000313" key="2">
    <source>
        <dbReference type="EMBL" id="KAK4413884.1"/>
    </source>
</evidence>
<dbReference type="InterPro" id="IPR025836">
    <property type="entry name" value="Zn_knuckle_CX2CX4HX4C"/>
</dbReference>
<sequence length="115" mass="13403">MTNEVASWIRNRLGTLREVDMDSNGPIWGSSIRIRVAIDVTFPLKRAMKIRTMLGDEQFVTFTYERLPATYVDALVISHGPVNFNFRRVLLIWVRILCLVRGCRLTLRWSHRVAQ</sequence>
<evidence type="ECO:0000313" key="3">
    <source>
        <dbReference type="Proteomes" id="UP001293254"/>
    </source>
</evidence>
<dbReference type="EMBL" id="JACGWO010000012">
    <property type="protein sequence ID" value="KAK4413884.1"/>
    <property type="molecule type" value="Genomic_DNA"/>
</dbReference>
<gene>
    <name evidence="2" type="ORF">Salat_2801200</name>
</gene>
<keyword evidence="3" id="KW-1185">Reference proteome</keyword>
<dbReference type="Proteomes" id="UP001293254">
    <property type="component" value="Unassembled WGS sequence"/>
</dbReference>
<dbReference type="Pfam" id="PF14392">
    <property type="entry name" value="zf-CCHC_4"/>
    <property type="match status" value="1"/>
</dbReference>
<comment type="caution">
    <text evidence="2">The sequence shown here is derived from an EMBL/GenBank/DDBJ whole genome shotgun (WGS) entry which is preliminary data.</text>
</comment>
<name>A0AAE2C9B6_9LAMI</name>
<reference evidence="2" key="1">
    <citation type="submission" date="2020-06" db="EMBL/GenBank/DDBJ databases">
        <authorList>
            <person name="Li T."/>
            <person name="Hu X."/>
            <person name="Zhang T."/>
            <person name="Song X."/>
            <person name="Zhang H."/>
            <person name="Dai N."/>
            <person name="Sheng W."/>
            <person name="Hou X."/>
            <person name="Wei L."/>
        </authorList>
    </citation>
    <scope>NUCLEOTIDE SEQUENCE</scope>
    <source>
        <strain evidence="2">3651</strain>
        <tissue evidence="2">Leaf</tissue>
    </source>
</reference>
<accession>A0AAE2C9B6</accession>
<feature type="domain" description="Zinc knuckle CX2CX4HX4C" evidence="1">
    <location>
        <begin position="38"/>
        <end position="73"/>
    </location>
</feature>